<dbReference type="GO" id="GO:0005634">
    <property type="term" value="C:nucleus"/>
    <property type="evidence" value="ECO:0007669"/>
    <property type="project" value="UniProtKB-SubCell"/>
</dbReference>
<keyword evidence="2" id="KW-0805">Transcription regulation</keyword>
<feature type="compositionally biased region" description="Pro residues" evidence="5">
    <location>
        <begin position="1231"/>
        <end position="1240"/>
    </location>
</feature>
<feature type="compositionally biased region" description="Basic and acidic residues" evidence="5">
    <location>
        <begin position="1089"/>
        <end position="1107"/>
    </location>
</feature>
<dbReference type="PANTHER" id="PTHR21521:SF0">
    <property type="entry name" value="AMUN, ISOFORM A"/>
    <property type="match status" value="1"/>
</dbReference>
<evidence type="ECO:0000259" key="6">
    <source>
        <dbReference type="PROSITE" id="PS51184"/>
    </source>
</evidence>
<keyword evidence="3" id="KW-0804">Transcription</keyword>
<sequence>MPAARPRASFEPIPPDFDVRTFVENADNFQYVDRISYEMIANNGIEAFEKLVLLHVVIGGKPLVIDGFEEVLDPWTFTPSWLRDNHGDKVENARNLSTKENIPLTMKHYLKHMTKLTEQFFDGPDVYRDRARQRIYLKDIDCPQVWHDKLKEHIPSGLFYLNESTGEPGGPGAMDELGGRKGRGIARAGDLMSSLPPDMRAENLMCYIGHEGTYTPSHREMCASLGQNIMVNASGTISENGKQERSGSSIWFMTESKDRHVVSEYWLSVLGHDIEVENHFAQLIAWKKAPFQTYVVEQRPGDFILIPPLAPHQVWNRGTRTMKIAWNRTTVETLELALNEALPNSRVVCRDEQYKNKAIIYYTLLKYSSLIKSARAQVEAGVEQAVAIQCSVRIKQVQKDFKKLFDLYKIVLLSEMFVQDSREHPEFLPYDSNVTCAYCRCNIFNRFLSCKSCKNLFSSEIEEPYDVCMDCYCMGRSCGCQSGYTWVEQWKWKDLVHKYEEWRAQIIDIDGYVHEKTPLPLQEERRYLGKKTLAQVCQEESRVRPFVDIKNPQPEAVSDDEEPVVDEYGNVKKSANKKSKQWLSKHKSCHFCLHRHPKWKMAFCSSCDLAYCYGTLFRAHDTMPVNIMEAFNWKCPHCLRVCNTGACRRDPRQHPYEPKGTLLGHDTKKVADPRSVECLVDFSVSNLNWLREEEGMVQNAMQRRMQQAEIDKMADPSLDARFVEDDDQNYTRYGITYSPMEDANGVPDENGDGGVSAAPYYHDPDMAGEIPRLGQKRGREEHEEAESSHRKKTKANKQKKKKKDDDASSLQPKNASGKQYQKEVQRKLLEDAKREDRFILVAAKMKGKSKVVKLSLATGHLDRIRQRLVPTRAPTVRQGTPEEADASGDMRSILQSDVVPKPNALKSGAEKDKDAKTYRVRVEEDEAYSTRKRNPEINGSAKPGRPRGSKRFEEITLDSDEEFGGDDDEPEYTGRPRGRTSNWLARRNEYEDALPTELPSDFRDGAIRPNREKDRERSRLYNERRRSSPIKSKAGIRPTESSSKDPESNSTGDVSDHVSKQDDIYEEDNCSSEALILSQQAAAAALEAQRQEERAKARAEAEAREAEENLRAKMALFPESDDDQLMDNFLADLSADDELLQGESGPVDKTPEPVRTGPPPSTNSILSRLNGKKIKIVGPASRKNDNRTSKITTTTSTASAPKSSGVNRKPQAIDVSDTESEDEVPASAPAPKKPLVPPPSITSFNTPPAMMPLHIKSITLDAFRDVLSRYPAMVPEKLRDLDAQRYDIIPAAVAAMEESEKHLTKDQVEKIVEWKLKHGTFRPALLGLVQSNEPEAIEETTKRAYAALSKGRSAHPDAIPALKILVKLRGVGPATASLLLSVLQPVEIPFFSDELFRWCMWDEQVVNGKERKGWQRKIKYNLKEYEMLLEHVDVLRLTLRKGLGRKDTMAGATDIERVAWVLGKEGVDVTLQEEESSDAIIEAGEKEKEHEQDDKKKGEHDDEERAEKSAANRSTKRKASDAKQPTEGTRKSTRTRK</sequence>
<feature type="region of interest" description="Disordered" evidence="5">
    <location>
        <begin position="1080"/>
        <end position="1107"/>
    </location>
</feature>
<dbReference type="Gene3D" id="2.60.120.650">
    <property type="entry name" value="Cupin"/>
    <property type="match status" value="1"/>
</dbReference>
<keyword evidence="8" id="KW-1185">Reference proteome</keyword>
<protein>
    <submittedName>
        <fullName evidence="7">Transcription factor jumonji aspartyl beta-hydroxylase</fullName>
    </submittedName>
</protein>
<reference evidence="7" key="1">
    <citation type="submission" date="2020-01" db="EMBL/GenBank/DDBJ databases">
        <authorList>
            <person name="Feng Z.H.Z."/>
        </authorList>
    </citation>
    <scope>NUCLEOTIDE SEQUENCE</scope>
    <source>
        <strain evidence="7">CBS107.38</strain>
    </source>
</reference>
<feature type="compositionally biased region" description="Basic and acidic residues" evidence="5">
    <location>
        <begin position="908"/>
        <end position="922"/>
    </location>
</feature>
<dbReference type="PROSITE" id="PS51184">
    <property type="entry name" value="JMJC"/>
    <property type="match status" value="1"/>
</dbReference>
<name>A0A8H7BAT3_9PLEO</name>
<evidence type="ECO:0000256" key="4">
    <source>
        <dbReference type="ARBA" id="ARBA00023242"/>
    </source>
</evidence>
<reference evidence="7" key="2">
    <citation type="submission" date="2020-08" db="EMBL/GenBank/DDBJ databases">
        <title>Draft Genome Sequence of Cumin Blight Pathogen Alternaria burnsii.</title>
        <authorList>
            <person name="Feng Z."/>
        </authorList>
    </citation>
    <scope>NUCLEOTIDE SEQUENCE</scope>
    <source>
        <strain evidence="7">CBS107.38</strain>
    </source>
</reference>
<dbReference type="EMBL" id="JAAABM010000004">
    <property type="protein sequence ID" value="KAF7678257.1"/>
    <property type="molecule type" value="Genomic_DNA"/>
</dbReference>
<feature type="compositionally biased region" description="Basic and acidic residues" evidence="5">
    <location>
        <begin position="1000"/>
        <end position="1026"/>
    </location>
</feature>
<feature type="domain" description="JmjC" evidence="6">
    <location>
        <begin position="143"/>
        <end position="345"/>
    </location>
</feature>
<dbReference type="RefSeq" id="XP_038788392.1">
    <property type="nucleotide sequence ID" value="XM_038928685.1"/>
</dbReference>
<accession>A0A8H7BAT3</accession>
<feature type="region of interest" description="Disordered" evidence="5">
    <location>
        <begin position="1473"/>
        <end position="1537"/>
    </location>
</feature>
<feature type="region of interest" description="Disordered" evidence="5">
    <location>
        <begin position="737"/>
        <end position="822"/>
    </location>
</feature>
<feature type="compositionally biased region" description="Basic and acidic residues" evidence="5">
    <location>
        <begin position="1483"/>
        <end position="1510"/>
    </location>
</feature>
<dbReference type="SUPFAM" id="SSF51197">
    <property type="entry name" value="Clavaminate synthase-like"/>
    <property type="match status" value="1"/>
</dbReference>
<feature type="compositionally biased region" description="Low complexity" evidence="5">
    <location>
        <begin position="1189"/>
        <end position="1204"/>
    </location>
</feature>
<evidence type="ECO:0000313" key="8">
    <source>
        <dbReference type="Proteomes" id="UP000596902"/>
    </source>
</evidence>
<dbReference type="PANTHER" id="PTHR21521">
    <property type="entry name" value="AMUN, ISOFORM A"/>
    <property type="match status" value="1"/>
</dbReference>
<dbReference type="Pfam" id="PF02373">
    <property type="entry name" value="JmjC"/>
    <property type="match status" value="1"/>
</dbReference>
<evidence type="ECO:0000256" key="1">
    <source>
        <dbReference type="ARBA" id="ARBA00004123"/>
    </source>
</evidence>
<feature type="region of interest" description="Disordered" evidence="5">
    <location>
        <begin position="874"/>
        <end position="1067"/>
    </location>
</feature>
<feature type="compositionally biased region" description="Acidic residues" evidence="5">
    <location>
        <begin position="955"/>
        <end position="971"/>
    </location>
</feature>
<gene>
    <name evidence="7" type="ORF">GT037_003638</name>
</gene>
<feature type="compositionally biased region" description="Basic and acidic residues" evidence="5">
    <location>
        <begin position="1054"/>
        <end position="1063"/>
    </location>
</feature>
<feature type="compositionally biased region" description="Polar residues" evidence="5">
    <location>
        <begin position="808"/>
        <end position="819"/>
    </location>
</feature>
<organism evidence="7 8">
    <name type="scientific">Alternaria burnsii</name>
    <dbReference type="NCBI Taxonomy" id="1187904"/>
    <lineage>
        <taxon>Eukaryota</taxon>
        <taxon>Fungi</taxon>
        <taxon>Dikarya</taxon>
        <taxon>Ascomycota</taxon>
        <taxon>Pezizomycotina</taxon>
        <taxon>Dothideomycetes</taxon>
        <taxon>Pleosporomycetidae</taxon>
        <taxon>Pleosporales</taxon>
        <taxon>Pleosporineae</taxon>
        <taxon>Pleosporaceae</taxon>
        <taxon>Alternaria</taxon>
        <taxon>Alternaria sect. Alternaria</taxon>
    </lineage>
</organism>
<evidence type="ECO:0000256" key="2">
    <source>
        <dbReference type="ARBA" id="ARBA00023015"/>
    </source>
</evidence>
<dbReference type="GeneID" id="62201863"/>
<comment type="subcellular location">
    <subcellularLocation>
        <location evidence="1">Nucleus</location>
    </subcellularLocation>
</comment>
<proteinExistence type="predicted"/>
<keyword evidence="4" id="KW-0539">Nucleus</keyword>
<feature type="region of interest" description="Disordered" evidence="5">
    <location>
        <begin position="1132"/>
        <end position="1247"/>
    </location>
</feature>
<dbReference type="Pfam" id="PF10497">
    <property type="entry name" value="zf-4CXXC_R1"/>
    <property type="match status" value="1"/>
</dbReference>
<comment type="caution">
    <text evidence="7">The sequence shown here is derived from an EMBL/GenBank/DDBJ whole genome shotgun (WGS) entry which is preliminary data.</text>
</comment>
<dbReference type="Proteomes" id="UP000596902">
    <property type="component" value="Unassembled WGS sequence"/>
</dbReference>
<feature type="compositionally biased region" description="Basic and acidic residues" evidence="5">
    <location>
        <begin position="777"/>
        <end position="788"/>
    </location>
</feature>
<dbReference type="InterPro" id="IPR018866">
    <property type="entry name" value="Znf-4CXXC_R1"/>
</dbReference>
<dbReference type="InterPro" id="IPR003347">
    <property type="entry name" value="JmjC_dom"/>
</dbReference>
<evidence type="ECO:0000256" key="5">
    <source>
        <dbReference type="SAM" id="MobiDB-lite"/>
    </source>
</evidence>
<feature type="compositionally biased region" description="Basic residues" evidence="5">
    <location>
        <begin position="789"/>
        <end position="802"/>
    </location>
</feature>
<dbReference type="SMART" id="SM00558">
    <property type="entry name" value="JmjC"/>
    <property type="match status" value="1"/>
</dbReference>
<evidence type="ECO:0000256" key="3">
    <source>
        <dbReference type="ARBA" id="ARBA00023163"/>
    </source>
</evidence>
<evidence type="ECO:0000313" key="7">
    <source>
        <dbReference type="EMBL" id="KAF7678257.1"/>
    </source>
</evidence>